<proteinExistence type="predicted"/>
<evidence type="ECO:0000256" key="1">
    <source>
        <dbReference type="SAM" id="SignalP"/>
    </source>
</evidence>
<comment type="caution">
    <text evidence="2">The sequence shown here is derived from an EMBL/GenBank/DDBJ whole genome shotgun (WGS) entry which is preliminary data.</text>
</comment>
<dbReference type="AlphaFoldDB" id="K2KPB6"/>
<dbReference type="OrthoDB" id="6384087at2"/>
<feature type="signal peptide" evidence="1">
    <location>
        <begin position="1"/>
        <end position="23"/>
    </location>
</feature>
<evidence type="ECO:0000313" key="3">
    <source>
        <dbReference type="Proteomes" id="UP000014115"/>
    </source>
</evidence>
<accession>K2KPB6</accession>
<dbReference type="EMBL" id="AMRG01000006">
    <property type="protein sequence ID" value="EKE84214.1"/>
    <property type="molecule type" value="Genomic_DNA"/>
</dbReference>
<reference evidence="2 3" key="1">
    <citation type="journal article" date="2012" name="J. Bacteriol.">
        <title>Genome Sequence of Idiomarina xiamenensis Type Strain 10-D-4.</title>
        <authorList>
            <person name="Lai Q."/>
            <person name="Wang L."/>
            <person name="Wang W."/>
            <person name="Shao Z."/>
        </authorList>
    </citation>
    <scope>NUCLEOTIDE SEQUENCE [LARGE SCALE GENOMIC DNA]</scope>
    <source>
        <strain evidence="2 3">10-D-4</strain>
    </source>
</reference>
<sequence>MQKSVWILSTLMSGVLLSPLASAQNADPLPNYTYAGLAIEDNDDFRDADTGFKIDGSYELQQQYFVSGYYRNLDSDGIDSNSDYDSFNVTGGRYFVLQNGFVVDAGVRLGHVDYGDSTNFWGAEANVRKRLGMFEVYGGASWVDYTSAGSDTQYKLGGRAFVTPALAFGVEANDSEFGDALALTAQYNW</sequence>
<evidence type="ECO:0008006" key="4">
    <source>
        <dbReference type="Google" id="ProtNLM"/>
    </source>
</evidence>
<feature type="chain" id="PRO_5003860067" description="Outer membrane protein beta-barrel domain-containing protein" evidence="1">
    <location>
        <begin position="24"/>
        <end position="189"/>
    </location>
</feature>
<keyword evidence="1" id="KW-0732">Signal</keyword>
<dbReference type="RefSeq" id="WP_008488348.1">
    <property type="nucleotide sequence ID" value="NZ_AMRG01000006.1"/>
</dbReference>
<dbReference type="Proteomes" id="UP000014115">
    <property type="component" value="Unassembled WGS sequence"/>
</dbReference>
<evidence type="ECO:0000313" key="2">
    <source>
        <dbReference type="EMBL" id="EKE84214.1"/>
    </source>
</evidence>
<name>K2KPB6_9GAMM</name>
<dbReference type="PATRIC" id="fig|740709.3.peg.1217"/>
<organism evidence="2 3">
    <name type="scientific">Idiomarina xiamenensis 10-D-4</name>
    <dbReference type="NCBI Taxonomy" id="740709"/>
    <lineage>
        <taxon>Bacteria</taxon>
        <taxon>Pseudomonadati</taxon>
        <taxon>Pseudomonadota</taxon>
        <taxon>Gammaproteobacteria</taxon>
        <taxon>Alteromonadales</taxon>
        <taxon>Idiomarinaceae</taxon>
        <taxon>Idiomarina</taxon>
    </lineage>
</organism>
<keyword evidence="3" id="KW-1185">Reference proteome</keyword>
<protein>
    <recommendedName>
        <fullName evidence="4">Outer membrane protein beta-barrel domain-containing protein</fullName>
    </recommendedName>
</protein>
<dbReference type="eggNOG" id="ENOG503009V">
    <property type="taxonomic scope" value="Bacteria"/>
</dbReference>
<dbReference type="STRING" id="740709.A10D4_05961"/>
<gene>
    <name evidence="2" type="ORF">A10D4_05961</name>
</gene>